<evidence type="ECO:0000256" key="1">
    <source>
        <dbReference type="ARBA" id="ARBA00000085"/>
    </source>
</evidence>
<dbReference type="EMBL" id="RBWW01000006">
    <property type="protein sequence ID" value="RKS74161.1"/>
    <property type="molecule type" value="Genomic_DNA"/>
</dbReference>
<dbReference type="PROSITE" id="PS50109">
    <property type="entry name" value="HIS_KIN"/>
    <property type="match status" value="1"/>
</dbReference>
<dbReference type="CDD" id="cd00082">
    <property type="entry name" value="HisKA"/>
    <property type="match status" value="1"/>
</dbReference>
<dbReference type="SMART" id="SM00091">
    <property type="entry name" value="PAS"/>
    <property type="match status" value="1"/>
</dbReference>
<dbReference type="GO" id="GO:0000155">
    <property type="term" value="F:phosphorelay sensor kinase activity"/>
    <property type="evidence" value="ECO:0007669"/>
    <property type="project" value="InterPro"/>
</dbReference>
<evidence type="ECO:0000256" key="7">
    <source>
        <dbReference type="ARBA" id="ARBA00022777"/>
    </source>
</evidence>
<dbReference type="InterPro" id="IPR050351">
    <property type="entry name" value="BphY/WalK/GraS-like"/>
</dbReference>
<keyword evidence="9" id="KW-1133">Transmembrane helix</keyword>
<dbReference type="Pfam" id="PF13426">
    <property type="entry name" value="PAS_9"/>
    <property type="match status" value="1"/>
</dbReference>
<dbReference type="EC" id="2.7.13.3" evidence="3"/>
<dbReference type="PANTHER" id="PTHR42878:SF7">
    <property type="entry name" value="SENSOR HISTIDINE KINASE GLRK"/>
    <property type="match status" value="1"/>
</dbReference>
<evidence type="ECO:0000256" key="3">
    <source>
        <dbReference type="ARBA" id="ARBA00012438"/>
    </source>
</evidence>
<dbReference type="PANTHER" id="PTHR42878">
    <property type="entry name" value="TWO-COMPONENT HISTIDINE KINASE"/>
    <property type="match status" value="1"/>
</dbReference>
<evidence type="ECO:0000256" key="11">
    <source>
        <dbReference type="ARBA" id="ARBA00023136"/>
    </source>
</evidence>
<keyword evidence="6" id="KW-0547">Nucleotide-binding</keyword>
<dbReference type="CDD" id="cd00130">
    <property type="entry name" value="PAS"/>
    <property type="match status" value="1"/>
</dbReference>
<dbReference type="CDD" id="cd16936">
    <property type="entry name" value="HATPase_RsbW-like"/>
    <property type="match status" value="1"/>
</dbReference>
<dbReference type="Gene3D" id="3.30.565.10">
    <property type="entry name" value="Histidine kinase-like ATPase, C-terminal domain"/>
    <property type="match status" value="1"/>
</dbReference>
<dbReference type="SMART" id="SM00387">
    <property type="entry name" value="HATPase_c"/>
    <property type="match status" value="1"/>
</dbReference>
<evidence type="ECO:0000259" key="13">
    <source>
        <dbReference type="PROSITE" id="PS50109"/>
    </source>
</evidence>
<comment type="caution">
    <text evidence="14">The sequence shown here is derived from an EMBL/GenBank/DDBJ whole genome shotgun (WGS) entry which is preliminary data.</text>
</comment>
<dbReference type="InterPro" id="IPR003594">
    <property type="entry name" value="HATPase_dom"/>
</dbReference>
<gene>
    <name evidence="14" type="ORF">BDK61_4865</name>
</gene>
<keyword evidence="12" id="KW-0175">Coiled coil</keyword>
<keyword evidence="7" id="KW-0418">Kinase</keyword>
<dbReference type="InterPro" id="IPR035965">
    <property type="entry name" value="PAS-like_dom_sf"/>
</dbReference>
<dbReference type="Pfam" id="PF00512">
    <property type="entry name" value="HisKA"/>
    <property type="match status" value="1"/>
</dbReference>
<dbReference type="GO" id="GO:0000156">
    <property type="term" value="F:phosphorelay response regulator activity"/>
    <property type="evidence" value="ECO:0007669"/>
    <property type="project" value="TreeGrafter"/>
</dbReference>
<dbReference type="RefSeq" id="WP_121304999.1">
    <property type="nucleotide sequence ID" value="NZ_RBWW01000006.1"/>
</dbReference>
<keyword evidence="10" id="KW-0902">Two-component regulatory system</keyword>
<evidence type="ECO:0000256" key="8">
    <source>
        <dbReference type="ARBA" id="ARBA00022840"/>
    </source>
</evidence>
<accession>A0A495QMK0</accession>
<comment type="subcellular location">
    <subcellularLocation>
        <location evidence="2">Membrane</location>
        <topology evidence="2">Multi-pass membrane protein</topology>
    </subcellularLocation>
</comment>
<organism evidence="14 15">
    <name type="scientific">Haloarcula quadrata</name>
    <dbReference type="NCBI Taxonomy" id="182779"/>
    <lineage>
        <taxon>Archaea</taxon>
        <taxon>Methanobacteriati</taxon>
        <taxon>Methanobacteriota</taxon>
        <taxon>Stenosarchaea group</taxon>
        <taxon>Halobacteria</taxon>
        <taxon>Halobacteriales</taxon>
        <taxon>Haloarculaceae</taxon>
        <taxon>Haloarcula</taxon>
    </lineage>
</organism>
<evidence type="ECO:0000256" key="2">
    <source>
        <dbReference type="ARBA" id="ARBA00004141"/>
    </source>
</evidence>
<dbReference type="Gene3D" id="3.30.450.20">
    <property type="entry name" value="PAS domain"/>
    <property type="match status" value="1"/>
</dbReference>
<proteinExistence type="predicted"/>
<dbReference type="InterPro" id="IPR000014">
    <property type="entry name" value="PAS"/>
</dbReference>
<dbReference type="InterPro" id="IPR036890">
    <property type="entry name" value="HATPase_C_sf"/>
</dbReference>
<feature type="domain" description="Histidine kinase" evidence="13">
    <location>
        <begin position="135"/>
        <end position="343"/>
    </location>
</feature>
<evidence type="ECO:0000256" key="4">
    <source>
        <dbReference type="ARBA" id="ARBA00022679"/>
    </source>
</evidence>
<dbReference type="InterPro" id="IPR005467">
    <property type="entry name" value="His_kinase_dom"/>
</dbReference>
<dbReference type="Gene3D" id="1.10.287.130">
    <property type="match status" value="1"/>
</dbReference>
<sequence length="348" mass="39150">MVSQGPTRLPKQFEQLRIGIALFDPESGTIVDANESLESMFGYSIEALRKMNVEEYSANTYAFSRDDVVQQIQLAVNGQPQRFKWRIKRQDGRLIWTQIDLSRLIIDGEPFALAEIRDITEYTNTSRRVSLLSRIMRHNLRNDLTVIAGRAQQIQSEVDSDRISKHTEKIEEKTNDIDRITDSVREIERATTPAQTKRVRRNTFDAVTETVEKLSDKYPTAKLTVEKQTEMWFSIDSAFNQALRHAIENGIVHSNSTAPSVTITIGESPNTGRVEISISDSCPPIPDIELNALDESIENTDVSHGTGVGLFVMKWCVESLGGEITFDCTNSGNTVSFYFPPEASPSDQ</sequence>
<evidence type="ECO:0000256" key="5">
    <source>
        <dbReference type="ARBA" id="ARBA00022692"/>
    </source>
</evidence>
<dbReference type="Proteomes" id="UP000268233">
    <property type="component" value="Unassembled WGS sequence"/>
</dbReference>
<feature type="coiled-coil region" evidence="12">
    <location>
        <begin position="163"/>
        <end position="190"/>
    </location>
</feature>
<dbReference type="InterPro" id="IPR036097">
    <property type="entry name" value="HisK_dim/P_sf"/>
</dbReference>
<keyword evidence="11" id="KW-0472">Membrane</keyword>
<comment type="catalytic activity">
    <reaction evidence="1">
        <text>ATP + protein L-histidine = ADP + protein N-phospho-L-histidine.</text>
        <dbReference type="EC" id="2.7.13.3"/>
    </reaction>
</comment>
<evidence type="ECO:0000256" key="9">
    <source>
        <dbReference type="ARBA" id="ARBA00022989"/>
    </source>
</evidence>
<dbReference type="GO" id="GO:0030295">
    <property type="term" value="F:protein kinase activator activity"/>
    <property type="evidence" value="ECO:0007669"/>
    <property type="project" value="TreeGrafter"/>
</dbReference>
<keyword evidence="8" id="KW-0067">ATP-binding</keyword>
<evidence type="ECO:0000256" key="10">
    <source>
        <dbReference type="ARBA" id="ARBA00023012"/>
    </source>
</evidence>
<dbReference type="GO" id="GO:0016020">
    <property type="term" value="C:membrane"/>
    <property type="evidence" value="ECO:0007669"/>
    <property type="project" value="UniProtKB-SubCell"/>
</dbReference>
<name>A0A495QMK0_9EURY</name>
<dbReference type="SUPFAM" id="SSF55785">
    <property type="entry name" value="PYP-like sensor domain (PAS domain)"/>
    <property type="match status" value="1"/>
</dbReference>
<evidence type="ECO:0000313" key="14">
    <source>
        <dbReference type="EMBL" id="RKS74161.1"/>
    </source>
</evidence>
<evidence type="ECO:0000256" key="6">
    <source>
        <dbReference type="ARBA" id="ARBA00022741"/>
    </source>
</evidence>
<dbReference type="GO" id="GO:0007234">
    <property type="term" value="P:osmosensory signaling via phosphorelay pathway"/>
    <property type="evidence" value="ECO:0007669"/>
    <property type="project" value="TreeGrafter"/>
</dbReference>
<dbReference type="GO" id="GO:0005524">
    <property type="term" value="F:ATP binding"/>
    <property type="evidence" value="ECO:0007669"/>
    <property type="project" value="UniProtKB-KW"/>
</dbReference>
<keyword evidence="15" id="KW-1185">Reference proteome</keyword>
<keyword evidence="4" id="KW-0808">Transferase</keyword>
<reference evidence="14 15" key="1">
    <citation type="submission" date="2018-10" db="EMBL/GenBank/DDBJ databases">
        <title>Genomic Encyclopedia of Archaeal and Bacterial Type Strains, Phase II (KMG-II): from individual species to whole genera.</title>
        <authorList>
            <person name="Goeker M."/>
        </authorList>
    </citation>
    <scope>NUCLEOTIDE SEQUENCE [LARGE SCALE GENOMIC DNA]</scope>
    <source>
        <strain evidence="14 15">DSM 11927</strain>
    </source>
</reference>
<dbReference type="SUPFAM" id="SSF47384">
    <property type="entry name" value="Homodimeric domain of signal transducing histidine kinase"/>
    <property type="match status" value="1"/>
</dbReference>
<dbReference type="SUPFAM" id="SSF55874">
    <property type="entry name" value="ATPase domain of HSP90 chaperone/DNA topoisomerase II/histidine kinase"/>
    <property type="match status" value="1"/>
</dbReference>
<protein>
    <recommendedName>
        <fullName evidence="3">histidine kinase</fullName>
        <ecNumber evidence="3">2.7.13.3</ecNumber>
    </recommendedName>
</protein>
<dbReference type="SMART" id="SM00388">
    <property type="entry name" value="HisKA"/>
    <property type="match status" value="1"/>
</dbReference>
<dbReference type="AlphaFoldDB" id="A0A495QMK0"/>
<dbReference type="Pfam" id="PF02518">
    <property type="entry name" value="HATPase_c"/>
    <property type="match status" value="1"/>
</dbReference>
<dbReference type="InterPro" id="IPR003661">
    <property type="entry name" value="HisK_dim/P_dom"/>
</dbReference>
<evidence type="ECO:0000256" key="12">
    <source>
        <dbReference type="SAM" id="Coils"/>
    </source>
</evidence>
<dbReference type="NCBIfam" id="TIGR00229">
    <property type="entry name" value="sensory_box"/>
    <property type="match status" value="1"/>
</dbReference>
<evidence type="ECO:0000313" key="15">
    <source>
        <dbReference type="Proteomes" id="UP000268233"/>
    </source>
</evidence>
<keyword evidence="5" id="KW-0812">Transmembrane</keyword>